<sequence length="502" mass="58511">MEKKSASEETINLLYNNMGVNIELLFPSLCNCVDTIKQLKVSVSRRSADYRAELLLTMLEIKVFAITIQLDIFTFLRADFRTKHPCEKRINLKYVNVAILEGCKYIQGFGKDTKHSKLSILREIGQSNDDSELCIDVLSLKNSLDDFLKLYNNLNDKTNRDLALHYDQNPLKVYEFLEQISEEVEVSRVIKWFDVLKVVSQTTEKYIKKYESMLSENLDSSSFIVDMYKQINIFPDKDNKIYNSTDEIIRTYSNRLDSIIRNCRLSEKIGKTMNSKFQIDVGAIKQFCQPLIHDVYPGIHIHYIYLDLACALKAYFTSESFVERQLNLRRITVILYDGFARIYGYNDAQKDQSFWKGICSNLQHSEDVETKKLLIKTQKVLDDLSKDQSINNPTLRECFIHYRKGKIDNVIKLHEETMKAFPIAEMAKSMKLLIVLPDIIKLNATSLAVVNRSLEQSFEEKKNENRDSLYSILDMIPNAELKKKFKNDIIDKFEDILIKFKR</sequence>
<accession>A0A401LWH3</accession>
<comment type="caution">
    <text evidence="1">The sequence shown here is derived from an EMBL/GenBank/DDBJ whole genome shotgun (WGS) entry which is preliminary data.</text>
</comment>
<dbReference type="EMBL" id="BHWB01000008">
    <property type="protein sequence ID" value="GCB35854.1"/>
    <property type="molecule type" value="Genomic_DNA"/>
</dbReference>
<name>A0A401LWH3_9BACE</name>
<reference evidence="1 2" key="1">
    <citation type="submission" date="2018-10" db="EMBL/GenBank/DDBJ databases">
        <title>Draft Genome Sequence of Bacteroides sp. KCTC 15687.</title>
        <authorList>
            <person name="Yu S.Y."/>
            <person name="Kim J.S."/>
            <person name="Oh B.S."/>
            <person name="Park S.H."/>
            <person name="Kang S.W."/>
            <person name="Park J.E."/>
            <person name="Choi S.H."/>
            <person name="Han K.I."/>
            <person name="Lee K.C."/>
            <person name="Eom M.K."/>
            <person name="Suh M.K."/>
            <person name="Lee D.H."/>
            <person name="Yoon H."/>
            <person name="Kim B."/>
            <person name="Yang S.J."/>
            <person name="Lee J.S."/>
            <person name="Lee J.H."/>
        </authorList>
    </citation>
    <scope>NUCLEOTIDE SEQUENCE [LARGE SCALE GENOMIC DNA]</scope>
    <source>
        <strain evidence="1 2">KCTC 15687</strain>
    </source>
</reference>
<evidence type="ECO:0000313" key="2">
    <source>
        <dbReference type="Proteomes" id="UP000288079"/>
    </source>
</evidence>
<gene>
    <name evidence="1" type="ORF">KGMB02408_27990</name>
</gene>
<dbReference type="AlphaFoldDB" id="A0A401LWH3"/>
<keyword evidence="2" id="KW-1185">Reference proteome</keyword>
<dbReference type="RefSeq" id="WP_125041734.1">
    <property type="nucleotide sequence ID" value="NZ_BHWB01000008.1"/>
</dbReference>
<dbReference type="OrthoDB" id="1493357at2"/>
<dbReference type="Proteomes" id="UP000288079">
    <property type="component" value="Unassembled WGS sequence"/>
</dbReference>
<evidence type="ECO:0000313" key="1">
    <source>
        <dbReference type="EMBL" id="GCB35854.1"/>
    </source>
</evidence>
<proteinExistence type="predicted"/>
<protein>
    <submittedName>
        <fullName evidence="1">Uncharacterized protein</fullName>
    </submittedName>
</protein>
<organism evidence="1 2">
    <name type="scientific">Bacteroides faecalis</name>
    <dbReference type="NCBI Taxonomy" id="2447885"/>
    <lineage>
        <taxon>Bacteria</taxon>
        <taxon>Pseudomonadati</taxon>
        <taxon>Bacteroidota</taxon>
        <taxon>Bacteroidia</taxon>
        <taxon>Bacteroidales</taxon>
        <taxon>Bacteroidaceae</taxon>
        <taxon>Bacteroides</taxon>
    </lineage>
</organism>